<dbReference type="EMBL" id="AMZH03012304">
    <property type="protein sequence ID" value="RRT51287.1"/>
    <property type="molecule type" value="Genomic_DNA"/>
</dbReference>
<comment type="caution">
    <text evidence="2">The sequence shown here is derived from an EMBL/GenBank/DDBJ whole genome shotgun (WGS) entry which is preliminary data.</text>
</comment>
<gene>
    <name evidence="2" type="ORF">B296_00051207</name>
</gene>
<evidence type="ECO:0000313" key="3">
    <source>
        <dbReference type="Proteomes" id="UP000287651"/>
    </source>
</evidence>
<dbReference type="Proteomes" id="UP000287651">
    <property type="component" value="Unassembled WGS sequence"/>
</dbReference>
<keyword evidence="1" id="KW-0175">Coiled coil</keyword>
<organism evidence="2 3">
    <name type="scientific">Ensete ventricosum</name>
    <name type="common">Abyssinian banana</name>
    <name type="synonym">Musa ensete</name>
    <dbReference type="NCBI Taxonomy" id="4639"/>
    <lineage>
        <taxon>Eukaryota</taxon>
        <taxon>Viridiplantae</taxon>
        <taxon>Streptophyta</taxon>
        <taxon>Embryophyta</taxon>
        <taxon>Tracheophyta</taxon>
        <taxon>Spermatophyta</taxon>
        <taxon>Magnoliopsida</taxon>
        <taxon>Liliopsida</taxon>
        <taxon>Zingiberales</taxon>
        <taxon>Musaceae</taxon>
        <taxon>Ensete</taxon>
    </lineage>
</organism>
<feature type="coiled-coil region" evidence="1">
    <location>
        <begin position="236"/>
        <end position="263"/>
    </location>
</feature>
<proteinExistence type="predicted"/>
<evidence type="ECO:0000256" key="1">
    <source>
        <dbReference type="SAM" id="Coils"/>
    </source>
</evidence>
<dbReference type="PANTHER" id="PTHR31509">
    <property type="entry name" value="BPS1-LIKE PROTEIN"/>
    <property type="match status" value="1"/>
</dbReference>
<reference evidence="2 3" key="1">
    <citation type="journal article" date="2014" name="Agronomy (Basel)">
        <title>A Draft Genome Sequence for Ensete ventricosum, the Drought-Tolerant Tree Against Hunger.</title>
        <authorList>
            <person name="Harrison J."/>
            <person name="Moore K.A."/>
            <person name="Paszkiewicz K."/>
            <person name="Jones T."/>
            <person name="Grant M."/>
            <person name="Ambacheew D."/>
            <person name="Muzemil S."/>
            <person name="Studholme D.J."/>
        </authorList>
    </citation>
    <scope>NUCLEOTIDE SEQUENCE [LARGE SCALE GENOMIC DNA]</scope>
</reference>
<dbReference type="AlphaFoldDB" id="A0A426YHY1"/>
<protein>
    <submittedName>
        <fullName evidence="2">Uncharacterized protein</fullName>
    </submittedName>
</protein>
<name>A0A426YHY1_ENSVE</name>
<evidence type="ECO:0000313" key="2">
    <source>
        <dbReference type="EMBL" id="RRT51287.1"/>
    </source>
</evidence>
<sequence>MEGSALPCLRCQGISSTLLTEDASTFCTWLTEDLKGLELSLAKDSISIKWSLEAMSVLKRMQVRLLALLKKSELPISYEAEDWFEQYMQESASLLDLCNSMKSALSGINRSRMAVELAVHKLSEDHEFGLERLQKAHEEILDFRLEKERLGLDKGGILLGGNGRDDKNMGIVMFAAKTTVAVLSWLMISAMISPVPVIMVDKELTSSIPELQQCMEMLTELTGSFDNRISSLGIGREVALVEHEMVNEAVEELQAQVAEKNSHSFLGGLEKLRTRSLELKEGIERLGTVVEEVFEEAIRGRNEMLDIFRNASL</sequence>
<accession>A0A426YHY1</accession>